<sequence>MRSSGSTNPIKGTTTHSLKLSSKDTPSSYSSSTTPTNKQLSASALRQGELRNKSWVHEYMPVIGRSLGSVAVVSLVVLVVIMRRNKQRKLLKTEKTGFLGDRSVEFEDNLGLSVIDQDEATFNNPSYGTSGPLHFVGEQKQSQPKGSLKITDSGSVHSIEL</sequence>
<keyword evidence="2" id="KW-1133">Transmembrane helix</keyword>
<organism evidence="3 4">
    <name type="scientific">Crassostrea virginica</name>
    <name type="common">Eastern oyster</name>
    <dbReference type="NCBI Taxonomy" id="6565"/>
    <lineage>
        <taxon>Eukaryota</taxon>
        <taxon>Metazoa</taxon>
        <taxon>Spiralia</taxon>
        <taxon>Lophotrochozoa</taxon>
        <taxon>Mollusca</taxon>
        <taxon>Bivalvia</taxon>
        <taxon>Autobranchia</taxon>
        <taxon>Pteriomorphia</taxon>
        <taxon>Ostreida</taxon>
        <taxon>Ostreoidea</taxon>
        <taxon>Ostreidae</taxon>
        <taxon>Crassostrea</taxon>
    </lineage>
</organism>
<evidence type="ECO:0000313" key="4">
    <source>
        <dbReference type="RefSeq" id="XP_022316842.1"/>
    </source>
</evidence>
<evidence type="ECO:0000256" key="1">
    <source>
        <dbReference type="SAM" id="MobiDB-lite"/>
    </source>
</evidence>
<dbReference type="Proteomes" id="UP000694844">
    <property type="component" value="Chromosome 2"/>
</dbReference>
<evidence type="ECO:0000313" key="3">
    <source>
        <dbReference type="Proteomes" id="UP000694844"/>
    </source>
</evidence>
<name>A0A8B8CLW2_CRAVI</name>
<proteinExistence type="predicted"/>
<gene>
    <name evidence="4" type="primary">LOC111120420</name>
</gene>
<dbReference type="GeneID" id="111120420"/>
<dbReference type="AlphaFoldDB" id="A0A8B8CLW2"/>
<feature type="compositionally biased region" description="Polar residues" evidence="1">
    <location>
        <begin position="1"/>
        <end position="20"/>
    </location>
</feature>
<feature type="transmembrane region" description="Helical" evidence="2">
    <location>
        <begin position="62"/>
        <end position="82"/>
    </location>
</feature>
<protein>
    <submittedName>
        <fullName evidence="4">Uncharacterized protein LOC111120420</fullName>
    </submittedName>
</protein>
<keyword evidence="2" id="KW-0812">Transmembrane</keyword>
<accession>A0A8B8CLW2</accession>
<dbReference type="RefSeq" id="XP_022316842.1">
    <property type="nucleotide sequence ID" value="XM_022461134.1"/>
</dbReference>
<reference evidence="4" key="1">
    <citation type="submission" date="2025-08" db="UniProtKB">
        <authorList>
            <consortium name="RefSeq"/>
        </authorList>
    </citation>
    <scope>IDENTIFICATION</scope>
    <source>
        <tissue evidence="4">Whole sample</tissue>
    </source>
</reference>
<feature type="region of interest" description="Disordered" evidence="1">
    <location>
        <begin position="1"/>
        <end position="45"/>
    </location>
</feature>
<dbReference type="KEGG" id="cvn:111120420"/>
<feature type="region of interest" description="Disordered" evidence="1">
    <location>
        <begin position="141"/>
        <end position="161"/>
    </location>
</feature>
<keyword evidence="2" id="KW-0472">Membrane</keyword>
<evidence type="ECO:0000256" key="2">
    <source>
        <dbReference type="SAM" id="Phobius"/>
    </source>
</evidence>
<keyword evidence="3" id="KW-1185">Reference proteome</keyword>
<feature type="compositionally biased region" description="Low complexity" evidence="1">
    <location>
        <begin position="23"/>
        <end position="36"/>
    </location>
</feature>